<organism evidence="2 3">
    <name type="scientific">Pendulispora brunnea</name>
    <dbReference type="NCBI Taxonomy" id="2905690"/>
    <lineage>
        <taxon>Bacteria</taxon>
        <taxon>Pseudomonadati</taxon>
        <taxon>Myxococcota</taxon>
        <taxon>Myxococcia</taxon>
        <taxon>Myxococcales</taxon>
        <taxon>Sorangiineae</taxon>
        <taxon>Pendulisporaceae</taxon>
        <taxon>Pendulispora</taxon>
    </lineage>
</organism>
<dbReference type="Pfam" id="PF00884">
    <property type="entry name" value="Sulfatase"/>
    <property type="match status" value="1"/>
</dbReference>
<name>A0ABZ2KEC8_9BACT</name>
<gene>
    <name evidence="2" type="ORF">LZC95_01090</name>
</gene>
<accession>A0ABZ2KEC8</accession>
<sequence length="265" mass="29314">MLNMNSIVGTHDIVFVTLDTLRYDVASRALSAGRTPNFAARLGPGGWEERHSPGSFTYAAHHAIFAGFFPTPARPGRHTRLFALRFARSETIGPDTCVLDGPDIVSGLAARGYHTVCIGGVGFFSKENPLGSVLPGLFAESHWSRAFHVGERRSFEHQIALVDRLTRDLPPDRRRLLFLNVSAIHRPNHYYLPGARVDSIETHGAALEYVDTHLPELMAILERRGPTLVVFMSDHGTAYGDDGYRGHRIAHPSVWTVPYAEVLLP</sequence>
<dbReference type="Gene3D" id="3.40.720.10">
    <property type="entry name" value="Alkaline Phosphatase, subunit A"/>
    <property type="match status" value="1"/>
</dbReference>
<dbReference type="InterPro" id="IPR000917">
    <property type="entry name" value="Sulfatase_N"/>
</dbReference>
<evidence type="ECO:0000259" key="1">
    <source>
        <dbReference type="Pfam" id="PF00884"/>
    </source>
</evidence>
<keyword evidence="2" id="KW-0378">Hydrolase</keyword>
<evidence type="ECO:0000313" key="3">
    <source>
        <dbReference type="Proteomes" id="UP001379533"/>
    </source>
</evidence>
<dbReference type="EMBL" id="CP089982">
    <property type="protein sequence ID" value="WXA95435.1"/>
    <property type="molecule type" value="Genomic_DNA"/>
</dbReference>
<feature type="domain" description="Sulfatase N-terminal" evidence="1">
    <location>
        <begin position="13"/>
        <end position="251"/>
    </location>
</feature>
<dbReference type="Proteomes" id="UP001379533">
    <property type="component" value="Chromosome"/>
</dbReference>
<dbReference type="SUPFAM" id="SSF53649">
    <property type="entry name" value="Alkaline phosphatase-like"/>
    <property type="match status" value="1"/>
</dbReference>
<proteinExistence type="predicted"/>
<dbReference type="RefSeq" id="WP_394846041.1">
    <property type="nucleotide sequence ID" value="NZ_CP089982.1"/>
</dbReference>
<reference evidence="2 3" key="1">
    <citation type="submission" date="2021-12" db="EMBL/GenBank/DDBJ databases">
        <title>Discovery of the Pendulisporaceae a myxobacterial family with distinct sporulation behavior and unique specialized metabolism.</title>
        <authorList>
            <person name="Garcia R."/>
            <person name="Popoff A."/>
            <person name="Bader C.D."/>
            <person name="Loehr J."/>
            <person name="Walesch S."/>
            <person name="Walt C."/>
            <person name="Boldt J."/>
            <person name="Bunk B."/>
            <person name="Haeckl F.J.F.P.J."/>
            <person name="Gunesch A.P."/>
            <person name="Birkelbach J."/>
            <person name="Nuebel U."/>
            <person name="Pietschmann T."/>
            <person name="Bach T."/>
            <person name="Mueller R."/>
        </authorList>
    </citation>
    <scope>NUCLEOTIDE SEQUENCE [LARGE SCALE GENOMIC DNA]</scope>
    <source>
        <strain evidence="2 3">MSr12523</strain>
    </source>
</reference>
<evidence type="ECO:0000313" key="2">
    <source>
        <dbReference type="EMBL" id="WXA95435.1"/>
    </source>
</evidence>
<protein>
    <submittedName>
        <fullName evidence="2">STM4013/SEN3800 family hydrolase</fullName>
    </submittedName>
</protein>
<dbReference type="GO" id="GO:0016787">
    <property type="term" value="F:hydrolase activity"/>
    <property type="evidence" value="ECO:0007669"/>
    <property type="project" value="UniProtKB-KW"/>
</dbReference>
<dbReference type="InterPro" id="IPR017850">
    <property type="entry name" value="Alkaline_phosphatase_core_sf"/>
</dbReference>
<dbReference type="NCBIfam" id="NF038075">
    <property type="entry name" value="fam_STM4013"/>
    <property type="match status" value="1"/>
</dbReference>
<keyword evidence="3" id="KW-1185">Reference proteome</keyword>
<dbReference type="InterPro" id="IPR047838">
    <property type="entry name" value="STM4013-like"/>
</dbReference>